<dbReference type="EMBL" id="JBHUDK010000011">
    <property type="protein sequence ID" value="MFD1599911.1"/>
    <property type="molecule type" value="Genomic_DNA"/>
</dbReference>
<dbReference type="PANTHER" id="PTHR37315">
    <property type="entry name" value="UPF0311 PROTEIN BLR7842"/>
    <property type="match status" value="1"/>
</dbReference>
<dbReference type="Gene3D" id="2.40.160.20">
    <property type="match status" value="1"/>
</dbReference>
<proteinExistence type="inferred from homology"/>
<comment type="caution">
    <text evidence="1">The sequence shown here is derived from an EMBL/GenBank/DDBJ whole genome shotgun (WGS) entry which is preliminary data.</text>
</comment>
<dbReference type="Proteomes" id="UP001597085">
    <property type="component" value="Unassembled WGS sequence"/>
</dbReference>
<name>A0ABD6CP39_9EURY</name>
<dbReference type="HAMAP" id="MF_00775">
    <property type="entry name" value="UPF0311"/>
    <property type="match status" value="1"/>
</dbReference>
<evidence type="ECO:0000313" key="2">
    <source>
        <dbReference type="Proteomes" id="UP001597085"/>
    </source>
</evidence>
<sequence>MATDGWQTDDPNLELGLERVMELEIDVESPIEIGQTGDGQRRIIPILGGTVSGRIEGTVLEAGADYQLYRDRRPTELVAKYAFETTEGDRVYVENRGMRVADPETKARLREGKPVEPEDVYFCSVPEFETAAPELEWLTESVFVAAGTRQPTGVRLAVYRVA</sequence>
<dbReference type="InterPro" id="IPR020915">
    <property type="entry name" value="UPF0311"/>
</dbReference>
<protein>
    <submittedName>
        <fullName evidence="1">DUF3237 domain-containing protein</fullName>
    </submittedName>
</protein>
<dbReference type="PANTHER" id="PTHR37315:SF1">
    <property type="entry name" value="UPF0311 PROTEIN BLR7842"/>
    <property type="match status" value="1"/>
</dbReference>
<dbReference type="RefSeq" id="WP_256422428.1">
    <property type="nucleotide sequence ID" value="NZ_JANHDI010000012.1"/>
</dbReference>
<keyword evidence="2" id="KW-1185">Reference proteome</keyword>
<evidence type="ECO:0000313" key="1">
    <source>
        <dbReference type="EMBL" id="MFD1599911.1"/>
    </source>
</evidence>
<dbReference type="AlphaFoldDB" id="A0ABD6CP39"/>
<dbReference type="Pfam" id="PF11578">
    <property type="entry name" value="DUF3237"/>
    <property type="match status" value="1"/>
</dbReference>
<accession>A0ABD6CP39</accession>
<gene>
    <name evidence="1" type="ORF">ACFSBX_13185</name>
</gene>
<organism evidence="1 2">
    <name type="scientific">Halobellus rarus</name>
    <dbReference type="NCBI Taxonomy" id="1126237"/>
    <lineage>
        <taxon>Archaea</taxon>
        <taxon>Methanobacteriati</taxon>
        <taxon>Methanobacteriota</taxon>
        <taxon>Stenosarchaea group</taxon>
        <taxon>Halobacteria</taxon>
        <taxon>Halobacteriales</taxon>
        <taxon>Haloferacaceae</taxon>
        <taxon>Halobellus</taxon>
    </lineage>
</organism>
<reference evidence="1 2" key="1">
    <citation type="journal article" date="2019" name="Int. J. Syst. Evol. Microbiol.">
        <title>The Global Catalogue of Microorganisms (GCM) 10K type strain sequencing project: providing services to taxonomists for standard genome sequencing and annotation.</title>
        <authorList>
            <consortium name="The Broad Institute Genomics Platform"/>
            <consortium name="The Broad Institute Genome Sequencing Center for Infectious Disease"/>
            <person name="Wu L."/>
            <person name="Ma J."/>
        </authorList>
    </citation>
    <scope>NUCLEOTIDE SEQUENCE [LARGE SCALE GENOMIC DNA]</scope>
    <source>
        <strain evidence="1 2">CGMCC 1.12121</strain>
    </source>
</reference>